<protein>
    <recommendedName>
        <fullName evidence="3">Polymerase nucleotidyl transferase domain-containing protein</fullName>
    </recommendedName>
</protein>
<dbReference type="Proteomes" id="UP001500795">
    <property type="component" value="Unassembled WGS sequence"/>
</dbReference>
<name>A0ABP6VHD5_9GAMM</name>
<sequence>MGSRRDDQPRCGDIDLYIEPEKQAADDIVNARFKAMAELHLTLGDQKIDLLINRRQGPRLDIYEIAKATGIRL</sequence>
<keyword evidence="2" id="KW-1185">Reference proteome</keyword>
<evidence type="ECO:0000313" key="1">
    <source>
        <dbReference type="EMBL" id="GAA3535902.1"/>
    </source>
</evidence>
<organism evidence="1 2">
    <name type="scientific">Zobellella aerophila</name>
    <dbReference type="NCBI Taxonomy" id="870480"/>
    <lineage>
        <taxon>Bacteria</taxon>
        <taxon>Pseudomonadati</taxon>
        <taxon>Pseudomonadota</taxon>
        <taxon>Gammaproteobacteria</taxon>
        <taxon>Aeromonadales</taxon>
        <taxon>Aeromonadaceae</taxon>
        <taxon>Zobellella</taxon>
    </lineage>
</organism>
<accession>A0ABP6VHD5</accession>
<evidence type="ECO:0000313" key="2">
    <source>
        <dbReference type="Proteomes" id="UP001500795"/>
    </source>
</evidence>
<gene>
    <name evidence="1" type="ORF">GCM10022394_14390</name>
</gene>
<dbReference type="EMBL" id="BAABCX010000001">
    <property type="protein sequence ID" value="GAA3535902.1"/>
    <property type="molecule type" value="Genomic_DNA"/>
</dbReference>
<comment type="caution">
    <text evidence="1">The sequence shown here is derived from an EMBL/GenBank/DDBJ whole genome shotgun (WGS) entry which is preliminary data.</text>
</comment>
<reference evidence="2" key="1">
    <citation type="journal article" date="2019" name="Int. J. Syst. Evol. Microbiol.">
        <title>The Global Catalogue of Microorganisms (GCM) 10K type strain sequencing project: providing services to taxonomists for standard genome sequencing and annotation.</title>
        <authorList>
            <consortium name="The Broad Institute Genomics Platform"/>
            <consortium name="The Broad Institute Genome Sequencing Center for Infectious Disease"/>
            <person name="Wu L."/>
            <person name="Ma J."/>
        </authorList>
    </citation>
    <scope>NUCLEOTIDE SEQUENCE [LARGE SCALE GENOMIC DNA]</scope>
    <source>
        <strain evidence="2">JCM 17110</strain>
    </source>
</reference>
<proteinExistence type="predicted"/>
<evidence type="ECO:0008006" key="3">
    <source>
        <dbReference type="Google" id="ProtNLM"/>
    </source>
</evidence>